<feature type="region of interest" description="Disordered" evidence="4">
    <location>
        <begin position="105"/>
        <end position="131"/>
    </location>
</feature>
<keyword evidence="5" id="KW-1185">Reference proteome</keyword>
<dbReference type="OrthoDB" id="194358at2759"/>
<gene>
    <name evidence="6" type="primary">LOC116287132</name>
</gene>
<evidence type="ECO:0000313" key="5">
    <source>
        <dbReference type="Proteomes" id="UP000515163"/>
    </source>
</evidence>
<evidence type="ECO:0000256" key="3">
    <source>
        <dbReference type="PROSITE-ProRule" id="PRU00023"/>
    </source>
</evidence>
<keyword evidence="2 3" id="KW-0040">ANK repeat</keyword>
<dbReference type="Pfam" id="PF12796">
    <property type="entry name" value="Ank_2"/>
    <property type="match status" value="1"/>
</dbReference>
<evidence type="ECO:0000256" key="1">
    <source>
        <dbReference type="ARBA" id="ARBA00022737"/>
    </source>
</evidence>
<dbReference type="PANTHER" id="PTHR24171">
    <property type="entry name" value="ANKYRIN REPEAT DOMAIN-CONTAINING PROTEIN 39-RELATED"/>
    <property type="match status" value="1"/>
</dbReference>
<accession>A0A6P8H2I8</accession>
<protein>
    <submittedName>
        <fullName evidence="6">Protein HOS4-like</fullName>
    </submittedName>
</protein>
<name>A0A6P8H2I8_ACTTE</name>
<dbReference type="PROSITE" id="PS50297">
    <property type="entry name" value="ANK_REP_REGION"/>
    <property type="match status" value="1"/>
</dbReference>
<dbReference type="PROSITE" id="PS50088">
    <property type="entry name" value="ANK_REPEAT"/>
    <property type="match status" value="1"/>
</dbReference>
<feature type="compositionally biased region" description="Low complexity" evidence="4">
    <location>
        <begin position="117"/>
        <end position="130"/>
    </location>
</feature>
<dbReference type="AlphaFoldDB" id="A0A6P8H2I8"/>
<dbReference type="GeneID" id="116287132"/>
<dbReference type="InterPro" id="IPR036770">
    <property type="entry name" value="Ankyrin_rpt-contain_sf"/>
</dbReference>
<dbReference type="Proteomes" id="UP000515163">
    <property type="component" value="Unplaced"/>
</dbReference>
<dbReference type="RefSeq" id="XP_031549631.1">
    <property type="nucleotide sequence ID" value="XM_031693771.1"/>
</dbReference>
<evidence type="ECO:0000256" key="4">
    <source>
        <dbReference type="SAM" id="MobiDB-lite"/>
    </source>
</evidence>
<organism evidence="5 6">
    <name type="scientific">Actinia tenebrosa</name>
    <name type="common">Australian red waratah sea anemone</name>
    <dbReference type="NCBI Taxonomy" id="6105"/>
    <lineage>
        <taxon>Eukaryota</taxon>
        <taxon>Metazoa</taxon>
        <taxon>Cnidaria</taxon>
        <taxon>Anthozoa</taxon>
        <taxon>Hexacorallia</taxon>
        <taxon>Actiniaria</taxon>
        <taxon>Actiniidae</taxon>
        <taxon>Actinia</taxon>
    </lineage>
</organism>
<dbReference type="Gene3D" id="1.25.40.20">
    <property type="entry name" value="Ankyrin repeat-containing domain"/>
    <property type="match status" value="1"/>
</dbReference>
<evidence type="ECO:0000313" key="6">
    <source>
        <dbReference type="RefSeq" id="XP_031549631.1"/>
    </source>
</evidence>
<reference evidence="6" key="1">
    <citation type="submission" date="2025-08" db="UniProtKB">
        <authorList>
            <consortium name="RefSeq"/>
        </authorList>
    </citation>
    <scope>IDENTIFICATION</scope>
    <source>
        <tissue evidence="6">Tentacle</tissue>
    </source>
</reference>
<proteinExistence type="predicted"/>
<dbReference type="SMART" id="SM00248">
    <property type="entry name" value="ANK"/>
    <property type="match status" value="3"/>
</dbReference>
<dbReference type="SUPFAM" id="SSF48403">
    <property type="entry name" value="Ankyrin repeat"/>
    <property type="match status" value="1"/>
</dbReference>
<sequence>MLEESWKERRTTISKIKEHVLTLLLRKDPLKIMNSESLRKASSELNLNSSYSFSNDSITSSTIEHKDVRLTPTGSPMSGSLFRRRLSSPSHIKVQRIRNIQRSQSFQLKPALRRDSSLASSDSGDSAASSPVAGRHVTFSKYALLLAAASDNSVTELQTLLDKDPSYINKPSSSGQTPLHKAASNGHKESIELLIERGADVNFADKQAKTPMFLAWEKGHQECFKLMLEASRRRKDSKNGFL</sequence>
<keyword evidence="1" id="KW-0677">Repeat</keyword>
<feature type="region of interest" description="Disordered" evidence="4">
    <location>
        <begin position="164"/>
        <end position="185"/>
    </location>
</feature>
<dbReference type="InterPro" id="IPR002110">
    <property type="entry name" value="Ankyrin_rpt"/>
</dbReference>
<dbReference type="KEGG" id="aten:116287132"/>
<evidence type="ECO:0000256" key="2">
    <source>
        <dbReference type="ARBA" id="ARBA00023043"/>
    </source>
</evidence>
<feature type="repeat" description="ANK" evidence="3">
    <location>
        <begin position="174"/>
        <end position="206"/>
    </location>
</feature>
<dbReference type="InParanoid" id="A0A6P8H2I8"/>